<gene>
    <name evidence="6" type="ORF">ELQ35_13540</name>
</gene>
<dbReference type="Proteomes" id="UP000267430">
    <property type="component" value="Unassembled WGS sequence"/>
</dbReference>
<evidence type="ECO:0000256" key="2">
    <source>
        <dbReference type="ARBA" id="ARBA00011738"/>
    </source>
</evidence>
<dbReference type="AlphaFoldDB" id="A0A433HIN8"/>
<dbReference type="PRINTS" id="PR00469">
    <property type="entry name" value="PNDRDTASEII"/>
</dbReference>
<dbReference type="InterPro" id="IPR050097">
    <property type="entry name" value="Ferredoxin-NADP_redctase_2"/>
</dbReference>
<reference evidence="6 7" key="1">
    <citation type="submission" date="2018-12" db="EMBL/GenBank/DDBJ databases">
        <title>Bacillus chawlae sp. nov., Bacillus glennii sp. nov., and Bacillus saganii sp. nov. Isolated from the Vehicle Assembly Building at Kennedy Space Center where the Viking Spacecraft were Assembled.</title>
        <authorList>
            <person name="Seuylemezian A."/>
            <person name="Vaishampayan P."/>
        </authorList>
    </citation>
    <scope>NUCLEOTIDE SEQUENCE [LARGE SCALE GENOMIC DNA]</scope>
    <source>
        <strain evidence="6 7">L5</strain>
    </source>
</reference>
<dbReference type="EMBL" id="RYZZ01000017">
    <property type="protein sequence ID" value="RUQ28250.1"/>
    <property type="molecule type" value="Genomic_DNA"/>
</dbReference>
<keyword evidence="7" id="KW-1185">Reference proteome</keyword>
<dbReference type="InterPro" id="IPR023753">
    <property type="entry name" value="FAD/NAD-binding_dom"/>
</dbReference>
<dbReference type="PRINTS" id="PR00368">
    <property type="entry name" value="FADPNR"/>
</dbReference>
<comment type="cofactor">
    <cofactor evidence="1">
        <name>FAD</name>
        <dbReference type="ChEBI" id="CHEBI:57692"/>
    </cofactor>
</comment>
<organism evidence="6 7">
    <name type="scientific">Peribacillus cavernae</name>
    <dbReference type="NCBI Taxonomy" id="1674310"/>
    <lineage>
        <taxon>Bacteria</taxon>
        <taxon>Bacillati</taxon>
        <taxon>Bacillota</taxon>
        <taxon>Bacilli</taxon>
        <taxon>Bacillales</taxon>
        <taxon>Bacillaceae</taxon>
        <taxon>Peribacillus</taxon>
    </lineage>
</organism>
<evidence type="ECO:0000313" key="6">
    <source>
        <dbReference type="EMBL" id="RUQ28250.1"/>
    </source>
</evidence>
<evidence type="ECO:0000256" key="4">
    <source>
        <dbReference type="ARBA" id="ARBA00023002"/>
    </source>
</evidence>
<sequence length="306" mass="33586">MDKKDSIIIGGGIAGLQASIQLGRYNHNVLVVDSNQGRSTICKCFHNILGWPNGISGEELRRLGKLHAEKYGVAFENDKVINLEKRDEIFVLKTEKNAEYKSKTIFLATGLVDNLPDIDNLYQCLGKSIYVCPDCDGYETTAKKTVVLGTGNAGANMAVTLTYWSDDIVFVNHDQSTIDHKASDALEEHNIQVINEPVTKILLDEDENLTGILLGSGTIVEAERGFTGFRGNKMNYELAEQAGVTLNEKKHVLVNPRTKETNVEGIWAGGDLIAHSEQTTIAMGDGSQAAIWIHKRLMGEGPPEEE</sequence>
<dbReference type="GO" id="GO:0016491">
    <property type="term" value="F:oxidoreductase activity"/>
    <property type="evidence" value="ECO:0007669"/>
    <property type="project" value="UniProtKB-KW"/>
</dbReference>
<dbReference type="Pfam" id="PF07992">
    <property type="entry name" value="Pyr_redox_2"/>
    <property type="match status" value="1"/>
</dbReference>
<dbReference type="InterPro" id="IPR036188">
    <property type="entry name" value="FAD/NAD-bd_sf"/>
</dbReference>
<keyword evidence="3" id="KW-0285">Flavoprotein</keyword>
<protein>
    <submittedName>
        <fullName evidence="6">NAD(P)/FAD-dependent oxidoreductase</fullName>
    </submittedName>
</protein>
<accession>A0A433HIN8</accession>
<dbReference type="Gene3D" id="3.50.50.60">
    <property type="entry name" value="FAD/NAD(P)-binding domain"/>
    <property type="match status" value="2"/>
</dbReference>
<dbReference type="OrthoDB" id="9806179at2"/>
<comment type="subunit">
    <text evidence="2">Homodimer.</text>
</comment>
<name>A0A433HIN8_9BACI</name>
<evidence type="ECO:0000313" key="7">
    <source>
        <dbReference type="Proteomes" id="UP000267430"/>
    </source>
</evidence>
<proteinExistence type="predicted"/>
<keyword evidence="4" id="KW-0560">Oxidoreductase</keyword>
<dbReference type="PANTHER" id="PTHR48105">
    <property type="entry name" value="THIOREDOXIN REDUCTASE 1-RELATED-RELATED"/>
    <property type="match status" value="1"/>
</dbReference>
<dbReference type="RefSeq" id="WP_126865357.1">
    <property type="nucleotide sequence ID" value="NZ_JAUSTX010000002.1"/>
</dbReference>
<comment type="caution">
    <text evidence="6">The sequence shown here is derived from an EMBL/GenBank/DDBJ whole genome shotgun (WGS) entry which is preliminary data.</text>
</comment>
<dbReference type="SUPFAM" id="SSF51905">
    <property type="entry name" value="FAD/NAD(P)-binding domain"/>
    <property type="match status" value="1"/>
</dbReference>
<evidence type="ECO:0000259" key="5">
    <source>
        <dbReference type="Pfam" id="PF07992"/>
    </source>
</evidence>
<evidence type="ECO:0000256" key="1">
    <source>
        <dbReference type="ARBA" id="ARBA00001974"/>
    </source>
</evidence>
<evidence type="ECO:0000256" key="3">
    <source>
        <dbReference type="ARBA" id="ARBA00022630"/>
    </source>
</evidence>
<feature type="domain" description="FAD/NAD(P)-binding" evidence="5">
    <location>
        <begin position="5"/>
        <end position="286"/>
    </location>
</feature>